<comment type="similarity">
    <text evidence="1">Belongs to the ROK (NagC/XylR) family.</text>
</comment>
<dbReference type="CDD" id="cd24152">
    <property type="entry name" value="ASKHA_NBD_ROK-like"/>
    <property type="match status" value="1"/>
</dbReference>
<dbReference type="Gene3D" id="3.30.420.40">
    <property type="match status" value="2"/>
</dbReference>
<keyword evidence="2" id="KW-0418">Kinase</keyword>
<dbReference type="InterPro" id="IPR000600">
    <property type="entry name" value="ROK"/>
</dbReference>
<dbReference type="Proteomes" id="UP000052258">
    <property type="component" value="Unassembled WGS sequence"/>
</dbReference>
<dbReference type="SUPFAM" id="SSF53067">
    <property type="entry name" value="Actin-like ATPase domain"/>
    <property type="match status" value="1"/>
</dbReference>
<dbReference type="PATRIC" id="fig|1430899.3.peg.200"/>
<proteinExistence type="inferred from homology"/>
<organism evidence="2 3">
    <name type="scientific">Listeria fleischmannii 1991</name>
    <dbReference type="NCBI Taxonomy" id="1430899"/>
    <lineage>
        <taxon>Bacteria</taxon>
        <taxon>Bacillati</taxon>
        <taxon>Bacillota</taxon>
        <taxon>Bacilli</taxon>
        <taxon>Bacillales</taxon>
        <taxon>Listeriaceae</taxon>
        <taxon>Listeria</taxon>
    </lineage>
</organism>
<comment type="caution">
    <text evidence="2">The sequence shown here is derived from an EMBL/GenBank/DDBJ whole genome shotgun (WGS) entry which is preliminary data.</text>
</comment>
<keyword evidence="2" id="KW-0808">Transferase</keyword>
<evidence type="ECO:0000313" key="2">
    <source>
        <dbReference type="EMBL" id="KMT61132.1"/>
    </source>
</evidence>
<protein>
    <submittedName>
        <fullName evidence="2">Glucokinase</fullName>
    </submittedName>
</protein>
<keyword evidence="3" id="KW-1185">Reference proteome</keyword>
<reference evidence="2 3" key="1">
    <citation type="journal article" date="2015" name="Genome Biol. Evol.">
        <title>Comparative Genomics of Listeria Sensu Lato: Genus-Wide Differences in Evolutionary Dynamics and the Progressive Gain of Complex, Potentially Pathogenicity-Related Traits through Lateral Gene Transfer.</title>
        <authorList>
            <person name="Chiara M."/>
            <person name="Caruso M."/>
            <person name="D'Erchia A.M."/>
            <person name="Manzari C."/>
            <person name="Fraccalvieri R."/>
            <person name="Goffredo E."/>
            <person name="Latorre L."/>
            <person name="Miccolupo A."/>
            <person name="Padalino I."/>
            <person name="Santagada G."/>
            <person name="Chiocco D."/>
            <person name="Pesole G."/>
            <person name="Horner D.S."/>
            <person name="Parisi A."/>
        </authorList>
    </citation>
    <scope>NUCLEOTIDE SEQUENCE [LARGE SCALE GENOMIC DNA]</scope>
    <source>
        <strain evidence="2 3">1991</strain>
    </source>
</reference>
<dbReference type="RefSeq" id="WP_059139817.1">
    <property type="nucleotide sequence ID" value="NZ_KQ130610.1"/>
</dbReference>
<dbReference type="Pfam" id="PF00480">
    <property type="entry name" value="ROK"/>
    <property type="match status" value="1"/>
</dbReference>
<accession>A0A0J8GEL7</accession>
<gene>
    <name evidence="2" type="ORF">X560_0199</name>
</gene>
<dbReference type="GO" id="GO:0016301">
    <property type="term" value="F:kinase activity"/>
    <property type="evidence" value="ECO:0007669"/>
    <property type="project" value="UniProtKB-KW"/>
</dbReference>
<evidence type="ECO:0000313" key="3">
    <source>
        <dbReference type="Proteomes" id="UP000052258"/>
    </source>
</evidence>
<dbReference type="InterPro" id="IPR043129">
    <property type="entry name" value="ATPase_NBD"/>
</dbReference>
<evidence type="ECO:0000256" key="1">
    <source>
        <dbReference type="ARBA" id="ARBA00006479"/>
    </source>
</evidence>
<name>A0A0J8GEL7_9LIST</name>
<dbReference type="EMBL" id="AZHO01000004">
    <property type="protein sequence ID" value="KMT61132.1"/>
    <property type="molecule type" value="Genomic_DNA"/>
</dbReference>
<dbReference type="PANTHER" id="PTHR18964:SF170">
    <property type="entry name" value="SUGAR KINASE"/>
    <property type="match status" value="1"/>
</dbReference>
<sequence length="291" mass="32193">MELLVFDFGGTSVKGGVFQTDKLVDTFSFPTPKTWTEMKALLKKEQDKRQTTYAFKGVAISAPGVVLNEEGIIDGISAIPYIHHFPIKQELIDLFELPVAMINDANAAGMAEALLGAAKGLKRVLFLILGTGVGGVFIQDGQLYVGKHGYAGEYGMIFLEGEKTFSDLGTVVRLVERYSEQTNEATENLSGEIIFERAKNGDQIAQDEIQKFYRTLALGIFNLQVAFDPDCIVLGGGISSRATFLDEIKAEMKAFLKEKEWEYFAPELRQCAFQNQANLIGAVEYFKSIQK</sequence>
<dbReference type="AlphaFoldDB" id="A0A0J8GEL7"/>
<dbReference type="PANTHER" id="PTHR18964">
    <property type="entry name" value="ROK (REPRESSOR, ORF, KINASE) FAMILY"/>
    <property type="match status" value="1"/>
</dbReference>
<dbReference type="OrthoDB" id="9795247at2"/>